<reference evidence="3 4" key="1">
    <citation type="submission" date="2014-03" db="EMBL/GenBank/DDBJ databases">
        <title>Draft genome of the hookworm Oesophagostomum dentatum.</title>
        <authorList>
            <person name="Mitreva M."/>
        </authorList>
    </citation>
    <scope>NUCLEOTIDE SEQUENCE [LARGE SCALE GENOMIC DNA]</scope>
    <source>
        <strain evidence="3 4">OD-Hann</strain>
    </source>
</reference>
<dbReference type="Pfam" id="PF09032">
    <property type="entry name" value="Siah-Interact_N"/>
    <property type="match status" value="1"/>
</dbReference>
<name>A0A0B1T9C7_OESDE</name>
<dbReference type="SUPFAM" id="SSF140106">
    <property type="entry name" value="Calcyclin-binding protein-like"/>
    <property type="match status" value="1"/>
</dbReference>
<feature type="region of interest" description="Disordered" evidence="1">
    <location>
        <begin position="47"/>
        <end position="81"/>
    </location>
</feature>
<sequence>MDVKELELDLGELRSLLSLAKRPAVQDWMKLKIDEKEKELKKLLASQPQACEPSASPATNATNASKPSAPISLPTVKVTNY</sequence>
<dbReference type="EMBL" id="KN551364">
    <property type="protein sequence ID" value="KHJ92422.1"/>
    <property type="molecule type" value="Genomic_DNA"/>
</dbReference>
<accession>A0A0B1T9C7</accession>
<gene>
    <name evidence="3" type="ORF">OESDEN_07688</name>
</gene>
<dbReference type="AlphaFoldDB" id="A0A0B1T9C7"/>
<proteinExistence type="predicted"/>
<evidence type="ECO:0000256" key="1">
    <source>
        <dbReference type="SAM" id="MobiDB-lite"/>
    </source>
</evidence>
<protein>
    <submittedName>
        <fullName evidence="3">Siah interacting protein</fullName>
    </submittedName>
</protein>
<evidence type="ECO:0000313" key="3">
    <source>
        <dbReference type="EMBL" id="KHJ92422.1"/>
    </source>
</evidence>
<feature type="compositionally biased region" description="Low complexity" evidence="1">
    <location>
        <begin position="53"/>
        <end position="65"/>
    </location>
</feature>
<feature type="domain" description="Siah interacting protein N-terminal" evidence="2">
    <location>
        <begin position="1"/>
        <end position="70"/>
    </location>
</feature>
<evidence type="ECO:0000259" key="2">
    <source>
        <dbReference type="Pfam" id="PF09032"/>
    </source>
</evidence>
<evidence type="ECO:0000313" key="4">
    <source>
        <dbReference type="Proteomes" id="UP000053660"/>
    </source>
</evidence>
<dbReference type="InterPro" id="IPR037201">
    <property type="entry name" value="CacyBP_N"/>
</dbReference>
<organism evidence="3 4">
    <name type="scientific">Oesophagostomum dentatum</name>
    <name type="common">Nodular worm</name>
    <dbReference type="NCBI Taxonomy" id="61180"/>
    <lineage>
        <taxon>Eukaryota</taxon>
        <taxon>Metazoa</taxon>
        <taxon>Ecdysozoa</taxon>
        <taxon>Nematoda</taxon>
        <taxon>Chromadorea</taxon>
        <taxon>Rhabditida</taxon>
        <taxon>Rhabditina</taxon>
        <taxon>Rhabditomorpha</taxon>
        <taxon>Strongyloidea</taxon>
        <taxon>Strongylidae</taxon>
        <taxon>Oesophagostomum</taxon>
    </lineage>
</organism>
<keyword evidence="4" id="KW-1185">Reference proteome</keyword>
<feature type="non-terminal residue" evidence="3">
    <location>
        <position position="81"/>
    </location>
</feature>
<dbReference type="InterPro" id="IPR015120">
    <property type="entry name" value="Siah-Interact_N"/>
</dbReference>
<dbReference type="Proteomes" id="UP000053660">
    <property type="component" value="Unassembled WGS sequence"/>
</dbReference>